<protein>
    <submittedName>
        <fullName evidence="2">Uncharacterized protein</fullName>
    </submittedName>
</protein>
<dbReference type="STRING" id="1035707.SAMN05216552_102544"/>
<gene>
    <name evidence="2" type="ORF">SAMN05216552_102544</name>
</gene>
<accession>A0A1I7L9P0</accession>
<dbReference type="AlphaFoldDB" id="A0A1I7L9P0"/>
<name>A0A1I7L9P0_9BURK</name>
<proteinExistence type="predicted"/>
<evidence type="ECO:0000313" key="3">
    <source>
        <dbReference type="Proteomes" id="UP000199391"/>
    </source>
</evidence>
<keyword evidence="1" id="KW-0175">Coiled coil</keyword>
<sequence length="406" mass="45700">MNSREFNEAVQENSRLYQGKLRSCEVRCAEASRDEIALEQRIAKLLRQVAVLQLEDMGTLESEVARELEFRADEEQALRAEMSAIDQEIAGYMAEIRSQTAIIKAAMAQPDTRTAEQLAAQREYERARAELADHAAAEPELRAEIDGKLARYRDEPLYAWLREAGYGTPEYARDGDAARGDQWIAGLCHFDENHRNERMLLAMRAALPERAERLAARVEEARRALEELARPLTGAERIARQVAPLEAAIAQAEARARHVEASMADYAARRDPRYRKAQDLLAASLKAQPLEALIARVRATPSPEDDRLALEIVNLHDKLSGSRRDYERALAARQHAEADLRRATELEDALRQGHWLDGVEYGEGLELQRLVSRCMNGEIDTATVLQTVQRHALRRGAYSENAWGGA</sequence>
<keyword evidence="3" id="KW-1185">Reference proteome</keyword>
<evidence type="ECO:0000313" key="2">
    <source>
        <dbReference type="EMBL" id="SFV06405.1"/>
    </source>
</evidence>
<reference evidence="3" key="1">
    <citation type="submission" date="2016-10" db="EMBL/GenBank/DDBJ databases">
        <authorList>
            <person name="Varghese N."/>
            <person name="Submissions S."/>
        </authorList>
    </citation>
    <scope>NUCLEOTIDE SEQUENCE [LARGE SCALE GENOMIC DNA]</scope>
    <source>
        <strain evidence="3">CGMCC 1.11014</strain>
    </source>
</reference>
<feature type="coiled-coil region" evidence="1">
    <location>
        <begin position="235"/>
        <end position="269"/>
    </location>
</feature>
<dbReference type="OrthoDB" id="8742864at2"/>
<dbReference type="EMBL" id="FPBO01000025">
    <property type="protein sequence ID" value="SFV06405.1"/>
    <property type="molecule type" value="Genomic_DNA"/>
</dbReference>
<feature type="coiled-coil region" evidence="1">
    <location>
        <begin position="28"/>
        <end position="55"/>
    </location>
</feature>
<dbReference type="RefSeq" id="WP_093557923.1">
    <property type="nucleotide sequence ID" value="NZ_FPBO01000025.1"/>
</dbReference>
<dbReference type="Proteomes" id="UP000199391">
    <property type="component" value="Unassembled WGS sequence"/>
</dbReference>
<organism evidence="2 3">
    <name type="scientific">Pseudoduganella namucuonensis</name>
    <dbReference type="NCBI Taxonomy" id="1035707"/>
    <lineage>
        <taxon>Bacteria</taxon>
        <taxon>Pseudomonadati</taxon>
        <taxon>Pseudomonadota</taxon>
        <taxon>Betaproteobacteria</taxon>
        <taxon>Burkholderiales</taxon>
        <taxon>Oxalobacteraceae</taxon>
        <taxon>Telluria group</taxon>
        <taxon>Pseudoduganella</taxon>
    </lineage>
</organism>
<evidence type="ECO:0000256" key="1">
    <source>
        <dbReference type="SAM" id="Coils"/>
    </source>
</evidence>